<dbReference type="SUPFAM" id="SSF53187">
    <property type="entry name" value="Zn-dependent exopeptidases"/>
    <property type="match status" value="1"/>
</dbReference>
<feature type="domain" description="Peptidase M28" evidence="1">
    <location>
        <begin position="103"/>
        <end position="299"/>
    </location>
</feature>
<evidence type="ECO:0000259" key="1">
    <source>
        <dbReference type="Pfam" id="PF04389"/>
    </source>
</evidence>
<protein>
    <recommendedName>
        <fullName evidence="1">Peptidase M28 domain-containing protein</fullName>
    </recommendedName>
</protein>
<dbReference type="GO" id="GO:0008235">
    <property type="term" value="F:metalloexopeptidase activity"/>
    <property type="evidence" value="ECO:0007669"/>
    <property type="project" value="InterPro"/>
</dbReference>
<dbReference type="InterPro" id="IPR007484">
    <property type="entry name" value="Peptidase_M28"/>
</dbReference>
<dbReference type="PANTHER" id="PTHR12147:SF26">
    <property type="entry name" value="PEPTIDASE M28 DOMAIN-CONTAINING PROTEIN"/>
    <property type="match status" value="1"/>
</dbReference>
<gene>
    <name evidence="2" type="ORF">LPB301_07460</name>
</gene>
<dbReference type="InterPro" id="IPR045175">
    <property type="entry name" value="M28_fam"/>
</dbReference>
<reference evidence="3" key="1">
    <citation type="submission" date="2016-02" db="EMBL/GenBank/DDBJ databases">
        <title>Paenibacillus sp. LPB0068, isolated from Crassostrea gigas.</title>
        <authorList>
            <person name="Shin S.-K."/>
            <person name="Yi H."/>
        </authorList>
    </citation>
    <scope>NUCLEOTIDE SEQUENCE [LARGE SCALE GENOMIC DNA]</scope>
    <source>
        <strain evidence="3">KCTC 23969</strain>
    </source>
</reference>
<name>A0A1B8U295_9FLAO</name>
<dbReference type="GO" id="GO:0006508">
    <property type="term" value="P:proteolysis"/>
    <property type="evidence" value="ECO:0007669"/>
    <property type="project" value="InterPro"/>
</dbReference>
<accession>A0A1B8U295</accession>
<keyword evidence="3" id="KW-1185">Reference proteome</keyword>
<dbReference type="EMBL" id="LSFL01000021">
    <property type="protein sequence ID" value="OBY66003.1"/>
    <property type="molecule type" value="Genomic_DNA"/>
</dbReference>
<dbReference type="Gene3D" id="3.40.630.10">
    <property type="entry name" value="Zn peptidases"/>
    <property type="match status" value="1"/>
</dbReference>
<dbReference type="PANTHER" id="PTHR12147">
    <property type="entry name" value="METALLOPEPTIDASE M28 FAMILY MEMBER"/>
    <property type="match status" value="1"/>
</dbReference>
<dbReference type="Pfam" id="PF04389">
    <property type="entry name" value="Peptidase_M28"/>
    <property type="match status" value="1"/>
</dbReference>
<dbReference type="Proteomes" id="UP000092612">
    <property type="component" value="Unassembled WGS sequence"/>
</dbReference>
<dbReference type="AlphaFoldDB" id="A0A1B8U295"/>
<dbReference type="STRING" id="996801.BW723_00240"/>
<proteinExistence type="predicted"/>
<evidence type="ECO:0000313" key="2">
    <source>
        <dbReference type="EMBL" id="OBY66003.1"/>
    </source>
</evidence>
<sequence length="310" mass="35125">MGSCKEPKVIEINTEKLLESVKILSSDDMQGRSFSAPGNLKARQYIVDQFTEIGLQKIVNNDYVQEFTHTFKGKSRHEVFPMVKPKPLDDYSNVPDTTATGGNVIGMLKGQTNKTFVITAHFDHLGVRNGKIYNGADDNASGTAALFTIAKYFKDKPTKHNLIFAAVDAEEIGSLGADYFLKSYRDKANIDLNINMDMIAHSDYDPELFGSGLYHYPDLRDPLEDIYSEKITLLFGHDDPENKEQSDWTYSSDHRVFHRAKIPFIYFGVPDHKDYHRSTDTFGTINQDFYIEAVKIIIQAIENLDESLSE</sequence>
<organism evidence="2 3">
    <name type="scientific">Polaribacter reichenbachii</name>
    <dbReference type="NCBI Taxonomy" id="996801"/>
    <lineage>
        <taxon>Bacteria</taxon>
        <taxon>Pseudomonadati</taxon>
        <taxon>Bacteroidota</taxon>
        <taxon>Flavobacteriia</taxon>
        <taxon>Flavobacteriales</taxon>
        <taxon>Flavobacteriaceae</taxon>
    </lineage>
</organism>
<evidence type="ECO:0000313" key="3">
    <source>
        <dbReference type="Proteomes" id="UP000092612"/>
    </source>
</evidence>
<comment type="caution">
    <text evidence="2">The sequence shown here is derived from an EMBL/GenBank/DDBJ whole genome shotgun (WGS) entry which is preliminary data.</text>
</comment>